<keyword evidence="14 23" id="KW-0443">Lipid metabolism</keyword>
<dbReference type="PANTHER" id="PTHR21257:SF38">
    <property type="entry name" value="7-DEHYDROCHOLESTEROL REDUCTASE"/>
    <property type="match status" value="1"/>
</dbReference>
<keyword evidence="9" id="KW-0521">NADP</keyword>
<dbReference type="PROSITE" id="PS01018">
    <property type="entry name" value="STEROL_REDUCT_2"/>
    <property type="match status" value="1"/>
</dbReference>
<evidence type="ECO:0000256" key="14">
    <source>
        <dbReference type="ARBA" id="ARBA00023098"/>
    </source>
</evidence>
<keyword evidence="8" id="KW-0256">Endoplasmic reticulum</keyword>
<keyword evidence="16 23" id="KW-1207">Sterol metabolism</keyword>
<name>A0AAE8MMF0_9HYPO</name>
<evidence type="ECO:0000256" key="18">
    <source>
        <dbReference type="ARBA" id="ARBA00038851"/>
    </source>
</evidence>
<feature type="transmembrane region" description="Helical" evidence="23">
    <location>
        <begin position="111"/>
        <end position="131"/>
    </location>
</feature>
<dbReference type="GO" id="GO:0006695">
    <property type="term" value="P:cholesterol biosynthetic process"/>
    <property type="evidence" value="ECO:0007669"/>
    <property type="project" value="UniProtKB-KW"/>
</dbReference>
<dbReference type="GO" id="GO:0016132">
    <property type="term" value="P:brassinosteroid biosynthetic process"/>
    <property type="evidence" value="ECO:0007669"/>
    <property type="project" value="TreeGrafter"/>
</dbReference>
<evidence type="ECO:0000256" key="23">
    <source>
        <dbReference type="RuleBase" id="RU369120"/>
    </source>
</evidence>
<dbReference type="EC" id="1.3.1.21" evidence="18"/>
<dbReference type="AlphaFoldDB" id="A0AAE8MMF0"/>
<feature type="transmembrane region" description="Helical" evidence="23">
    <location>
        <begin position="178"/>
        <end position="201"/>
    </location>
</feature>
<dbReference type="InterPro" id="IPR001171">
    <property type="entry name" value="ERG24_DHCR-like"/>
</dbReference>
<dbReference type="PANTHER" id="PTHR21257">
    <property type="entry name" value="DELTA(14)-STEROL REDUCTASE"/>
    <property type="match status" value="1"/>
</dbReference>
<keyword evidence="15 23" id="KW-0472">Membrane</keyword>
<evidence type="ECO:0000256" key="21">
    <source>
        <dbReference type="ARBA" id="ARBA00047795"/>
    </source>
</evidence>
<dbReference type="GO" id="GO:0047598">
    <property type="term" value="F:7-dehydrocholesterol reductase activity"/>
    <property type="evidence" value="ECO:0007669"/>
    <property type="project" value="UniProtKB-EC"/>
</dbReference>
<evidence type="ECO:0000256" key="4">
    <source>
        <dbReference type="ARBA" id="ARBA00022516"/>
    </source>
</evidence>
<evidence type="ECO:0000256" key="22">
    <source>
        <dbReference type="ARBA" id="ARBA00047826"/>
    </source>
</evidence>
<evidence type="ECO:0000313" key="24">
    <source>
        <dbReference type="EMBL" id="SPJ92828.1"/>
    </source>
</evidence>
<evidence type="ECO:0000256" key="13">
    <source>
        <dbReference type="ARBA" id="ARBA00023011"/>
    </source>
</evidence>
<comment type="catalytic activity">
    <reaction evidence="22">
        <text>7-dehydrodesmosterol + NADPH + H(+) = desmosterol + NADP(+)</text>
        <dbReference type="Rhea" id="RHEA:46740"/>
        <dbReference type="ChEBI" id="CHEBI:15378"/>
        <dbReference type="ChEBI" id="CHEBI:17737"/>
        <dbReference type="ChEBI" id="CHEBI:27910"/>
        <dbReference type="ChEBI" id="CHEBI:57783"/>
        <dbReference type="ChEBI" id="CHEBI:58349"/>
    </reaction>
    <physiologicalReaction direction="left-to-right" evidence="22">
        <dbReference type="Rhea" id="RHEA:46741"/>
    </physiologicalReaction>
</comment>
<evidence type="ECO:0000256" key="3">
    <source>
        <dbReference type="ARBA" id="ARBA00005402"/>
    </source>
</evidence>
<keyword evidence="25" id="KW-1185">Reference proteome</keyword>
<dbReference type="GO" id="GO:0005789">
    <property type="term" value="C:endoplasmic reticulum membrane"/>
    <property type="evidence" value="ECO:0007669"/>
    <property type="project" value="UniProtKB-SubCell"/>
</dbReference>
<proteinExistence type="inferred from homology"/>
<evidence type="ECO:0000256" key="20">
    <source>
        <dbReference type="ARBA" id="ARBA00042688"/>
    </source>
</evidence>
<protein>
    <recommendedName>
        <fullName evidence="19">7-dehydrocholesterol reductase</fullName>
        <ecNumber evidence="18">1.3.1.21</ecNumber>
    </recommendedName>
    <alternativeName>
        <fullName evidence="20">Sterol Delta(7)-reductase</fullName>
    </alternativeName>
</protein>
<comment type="pathway">
    <text evidence="2">Steroid biosynthesis; cholesterol biosynthesis.</text>
</comment>
<keyword evidence="17 23" id="KW-0753">Steroid metabolism</keyword>
<evidence type="ECO:0000256" key="15">
    <source>
        <dbReference type="ARBA" id="ARBA00023136"/>
    </source>
</evidence>
<gene>
    <name evidence="24" type="ORF">FTOL_13793</name>
</gene>
<feature type="transmembrane region" description="Helical" evidence="23">
    <location>
        <begin position="431"/>
        <end position="449"/>
    </location>
</feature>
<evidence type="ECO:0000256" key="2">
    <source>
        <dbReference type="ARBA" id="ARBA00004770"/>
    </source>
</evidence>
<keyword evidence="6 23" id="KW-0812">Transmembrane</keyword>
<dbReference type="EMBL" id="ONZP01001048">
    <property type="protein sequence ID" value="SPJ92828.1"/>
    <property type="molecule type" value="Genomic_DNA"/>
</dbReference>
<reference evidence="24" key="1">
    <citation type="submission" date="2018-03" db="EMBL/GenBank/DDBJ databases">
        <authorList>
            <person name="Guldener U."/>
        </authorList>
    </citation>
    <scope>NUCLEOTIDE SEQUENCE</scope>
</reference>
<comment type="subcellular location">
    <subcellularLocation>
        <location evidence="1">Endoplasmic reticulum membrane</location>
        <topology evidence="1">Multi-pass membrane protein</topology>
    </subcellularLocation>
</comment>
<evidence type="ECO:0000256" key="8">
    <source>
        <dbReference type="ARBA" id="ARBA00022824"/>
    </source>
</evidence>
<evidence type="ECO:0000256" key="11">
    <source>
        <dbReference type="ARBA" id="ARBA00022989"/>
    </source>
</evidence>
<dbReference type="Proteomes" id="UP001187734">
    <property type="component" value="Unassembled WGS sequence"/>
</dbReference>
<organism evidence="24 25">
    <name type="scientific">Fusarium torulosum</name>
    <dbReference type="NCBI Taxonomy" id="33205"/>
    <lineage>
        <taxon>Eukaryota</taxon>
        <taxon>Fungi</taxon>
        <taxon>Dikarya</taxon>
        <taxon>Ascomycota</taxon>
        <taxon>Pezizomycotina</taxon>
        <taxon>Sordariomycetes</taxon>
        <taxon>Hypocreomycetidae</taxon>
        <taxon>Hypocreales</taxon>
        <taxon>Nectriaceae</taxon>
        <taxon>Fusarium</taxon>
    </lineage>
</organism>
<evidence type="ECO:0000256" key="6">
    <source>
        <dbReference type="ARBA" id="ARBA00022692"/>
    </source>
</evidence>
<evidence type="ECO:0000256" key="16">
    <source>
        <dbReference type="ARBA" id="ARBA00023166"/>
    </source>
</evidence>
<dbReference type="Gene3D" id="1.20.120.1630">
    <property type="match status" value="1"/>
</dbReference>
<keyword evidence="5" id="KW-0153">Cholesterol metabolism</keyword>
<evidence type="ECO:0000313" key="25">
    <source>
        <dbReference type="Proteomes" id="UP001187734"/>
    </source>
</evidence>
<evidence type="ECO:0000256" key="12">
    <source>
        <dbReference type="ARBA" id="ARBA00023002"/>
    </source>
</evidence>
<evidence type="ECO:0000256" key="7">
    <source>
        <dbReference type="ARBA" id="ARBA00022778"/>
    </source>
</evidence>
<sequence length="479" mass="54720">MELTTSSEKWYYWLGLAASGSRKRTTKQIEGQHQGNNAQGAVALSNLSWRNRRNSWLSVFACIFMITVPPTMTILCWIALEYFEGSLLGALKEAHVLRLSFLKQYAPSADMRVTAAYFVWVLFQAALYTALPGRSTGQLTAGGKLLTYRTNGFLAWIITVLVFVLATLSGAIDPSVIARHWGSLIVTFNIYGYALSIIAYLKAHCFPSYMEDLTFSGSVLYDFLMGIEFNPRFGSDWDWKLFHNGRPGIIGWTLIDLTYTAFQYQTHGYITNSMVMVNLFHAIYVVDFFLNEDWYLRTIDICHDHFGFYLAWGSAVWLPTMYTLQAQYLARYPVHLSPLAAAAIMVLGLSGYALFRSVNAQKDRVRRSKGNCTIWGRKAKVMRCHFKTADGLNHTTLLLISGWWGVARHVNYVGDLMLSYSMCALCGTRDLLPWSYAIFMTCILVHRCYRDEKRCRIKYGAAWDKYCSLVRWRMIPGVW</sequence>
<evidence type="ECO:0000256" key="9">
    <source>
        <dbReference type="ARBA" id="ARBA00022857"/>
    </source>
</evidence>
<accession>A0AAE8MMF0</accession>
<keyword evidence="12 23" id="KW-0560">Oxidoreductase</keyword>
<keyword evidence="7" id="KW-0152">Cholesterol biosynthesis</keyword>
<dbReference type="InterPro" id="IPR018083">
    <property type="entry name" value="Sterol_reductase_CS"/>
</dbReference>
<feature type="transmembrane region" description="Helical" evidence="23">
    <location>
        <begin position="56"/>
        <end position="80"/>
    </location>
</feature>
<comment type="similarity">
    <text evidence="3 23">Belongs to the ERG4/ERG24 family.</text>
</comment>
<evidence type="ECO:0000256" key="10">
    <source>
        <dbReference type="ARBA" id="ARBA00022955"/>
    </source>
</evidence>
<feature type="transmembrane region" description="Helical" evidence="23">
    <location>
        <begin position="152"/>
        <end position="172"/>
    </location>
</feature>
<evidence type="ECO:0000256" key="19">
    <source>
        <dbReference type="ARBA" id="ARBA00039984"/>
    </source>
</evidence>
<keyword evidence="10 23" id="KW-0752">Steroid biosynthesis</keyword>
<comment type="caution">
    <text evidence="24">The sequence shown here is derived from an EMBL/GenBank/DDBJ whole genome shotgun (WGS) entry which is preliminary data.</text>
</comment>
<evidence type="ECO:0000256" key="5">
    <source>
        <dbReference type="ARBA" id="ARBA00022548"/>
    </source>
</evidence>
<comment type="catalytic activity">
    <reaction evidence="21">
        <text>cholesterol + NADP(+) = 7-dehydrocholesterol + NADPH + H(+)</text>
        <dbReference type="Rhea" id="RHEA:23984"/>
        <dbReference type="ChEBI" id="CHEBI:15378"/>
        <dbReference type="ChEBI" id="CHEBI:16113"/>
        <dbReference type="ChEBI" id="CHEBI:17759"/>
        <dbReference type="ChEBI" id="CHEBI:57783"/>
        <dbReference type="ChEBI" id="CHEBI:58349"/>
        <dbReference type="EC" id="1.3.1.21"/>
    </reaction>
    <physiologicalReaction direction="right-to-left" evidence="21">
        <dbReference type="Rhea" id="RHEA:23986"/>
    </physiologicalReaction>
</comment>
<keyword evidence="4 23" id="KW-0444">Lipid biosynthesis</keyword>
<feature type="transmembrane region" description="Helical" evidence="23">
    <location>
        <begin position="306"/>
        <end position="324"/>
    </location>
</feature>
<keyword evidence="13 23" id="KW-0756">Sterol biosynthesis</keyword>
<feature type="transmembrane region" description="Helical" evidence="23">
    <location>
        <begin position="336"/>
        <end position="355"/>
    </location>
</feature>
<dbReference type="Pfam" id="PF01222">
    <property type="entry name" value="ERG4_ERG24"/>
    <property type="match status" value="1"/>
</dbReference>
<dbReference type="FunFam" id="1.20.120.1630:FF:000004">
    <property type="entry name" value="7-dehydrocholesterol reductase"/>
    <property type="match status" value="1"/>
</dbReference>
<keyword evidence="11 23" id="KW-1133">Transmembrane helix</keyword>
<evidence type="ECO:0000256" key="1">
    <source>
        <dbReference type="ARBA" id="ARBA00004477"/>
    </source>
</evidence>
<evidence type="ECO:0000256" key="17">
    <source>
        <dbReference type="ARBA" id="ARBA00023221"/>
    </source>
</evidence>